<organism evidence="2">
    <name type="scientific">Brassica cretica</name>
    <name type="common">Mustard</name>
    <dbReference type="NCBI Taxonomy" id="69181"/>
    <lineage>
        <taxon>Eukaryota</taxon>
        <taxon>Viridiplantae</taxon>
        <taxon>Streptophyta</taxon>
        <taxon>Embryophyta</taxon>
        <taxon>Tracheophyta</taxon>
        <taxon>Spermatophyta</taxon>
        <taxon>Magnoliopsida</taxon>
        <taxon>eudicotyledons</taxon>
        <taxon>Gunneridae</taxon>
        <taxon>Pentapetalae</taxon>
        <taxon>rosids</taxon>
        <taxon>malvids</taxon>
        <taxon>Brassicales</taxon>
        <taxon>Brassicaceae</taxon>
        <taxon>Brassiceae</taxon>
        <taxon>Brassica</taxon>
    </lineage>
</organism>
<feature type="region of interest" description="Disordered" evidence="1">
    <location>
        <begin position="1"/>
        <end position="23"/>
    </location>
</feature>
<accession>A0A8S9I161</accession>
<protein>
    <submittedName>
        <fullName evidence="2">Uncharacterized protein</fullName>
    </submittedName>
</protein>
<evidence type="ECO:0000313" key="2">
    <source>
        <dbReference type="EMBL" id="KAF2562816.1"/>
    </source>
</evidence>
<dbReference type="AlphaFoldDB" id="A0A8S9I161"/>
<dbReference type="EMBL" id="QGKY02001250">
    <property type="protein sequence ID" value="KAF2562816.1"/>
    <property type="molecule type" value="Genomic_DNA"/>
</dbReference>
<proteinExistence type="predicted"/>
<reference evidence="2" key="1">
    <citation type="submission" date="2019-12" db="EMBL/GenBank/DDBJ databases">
        <title>Genome sequencing and annotation of Brassica cretica.</title>
        <authorList>
            <person name="Studholme D.J."/>
            <person name="Sarris P.F."/>
        </authorList>
    </citation>
    <scope>NUCLEOTIDE SEQUENCE</scope>
    <source>
        <strain evidence="2">PFS-102/07</strain>
        <tissue evidence="2">Leaf</tissue>
    </source>
</reference>
<evidence type="ECO:0000256" key="1">
    <source>
        <dbReference type="SAM" id="MobiDB-lite"/>
    </source>
</evidence>
<comment type="caution">
    <text evidence="2">The sequence shown here is derived from an EMBL/GenBank/DDBJ whole genome shotgun (WGS) entry which is preliminary data.</text>
</comment>
<sequence length="288" mass="32792">MVESSSGRASDHENSSRGQVQKIHCQGNTYNKLHFILTDIPTENEILGISRGISEDIPRKHKIWVPRNIPTEFRGKSPSEYTEGHFPRNIPRDSFLGIFRGHISSENPDDNSEEHFVGTSEDWAIGKSIEISRGSSPSVYSEEISDGLLVLGVSSEICFLGIPSEISEEIPRKNEFPRNYFREIISEDLFRRDDIVEERKHRMITGGLTDEEVQSSGRDLSYQSHRSQDLNKQLKRLHLNNKNANVVQALQTSYKRLLHLNPNQSNQLITQRSNAQNSEIKIEKAVQA</sequence>
<name>A0A8S9I161_BRACR</name>
<gene>
    <name evidence="2" type="ORF">F2Q70_00017688</name>
</gene>